<keyword evidence="2" id="KW-1185">Reference proteome</keyword>
<gene>
    <name evidence="1" type="ORF">AALP_AAs71535U000400</name>
</gene>
<evidence type="ECO:0000313" key="2">
    <source>
        <dbReference type="Proteomes" id="UP000029120"/>
    </source>
</evidence>
<proteinExistence type="predicted"/>
<dbReference type="Proteomes" id="UP000029120">
    <property type="component" value="Unassembled WGS sequence"/>
</dbReference>
<dbReference type="AlphaFoldDB" id="A0A087FZC2"/>
<organism evidence="1 2">
    <name type="scientific">Arabis alpina</name>
    <name type="common">Alpine rock-cress</name>
    <dbReference type="NCBI Taxonomy" id="50452"/>
    <lineage>
        <taxon>Eukaryota</taxon>
        <taxon>Viridiplantae</taxon>
        <taxon>Streptophyta</taxon>
        <taxon>Embryophyta</taxon>
        <taxon>Tracheophyta</taxon>
        <taxon>Spermatophyta</taxon>
        <taxon>Magnoliopsida</taxon>
        <taxon>eudicotyledons</taxon>
        <taxon>Gunneridae</taxon>
        <taxon>Pentapetalae</taxon>
        <taxon>rosids</taxon>
        <taxon>malvids</taxon>
        <taxon>Brassicales</taxon>
        <taxon>Brassicaceae</taxon>
        <taxon>Arabideae</taxon>
        <taxon>Arabis</taxon>
    </lineage>
</organism>
<accession>A0A087FZC2</accession>
<evidence type="ECO:0000313" key="1">
    <source>
        <dbReference type="EMBL" id="KFK22974.1"/>
    </source>
</evidence>
<name>A0A087FZC2_ARAAL</name>
<sequence>MHKELSFGNGNWKESFSQTRIKRAFSTEIIQEKILRRGRVRVSSREQATLVAAGKATRSSGTDASRAAVPRTLTLMVVSARARSSRPLAPKTPATSILPPPPSLSSCELAEFCRMSAERARISISKGKGIDREPPSKKRRVDTSAAVVADREASASGIALPLLSLLFDRLVGDYDEDVRFRDSELRLAKEVNAALQSRLYELTERNLVLELDALSVQKCKKDYDAKLAKLKLKCAKGDEEIASLKTLLSSASDLRSSRIGEAVAPARGEMTSGFAERVTEVIGLLAEIGGKIAGLLLSMTL</sequence>
<dbReference type="Gramene" id="KFK22974">
    <property type="protein sequence ID" value="KFK22974"/>
    <property type="gene ID" value="AALP_AAs71535U000400"/>
</dbReference>
<reference evidence="2" key="1">
    <citation type="journal article" date="2015" name="Nat. Plants">
        <title>Genome expansion of Arabis alpina linked with retrotransposition and reduced symmetric DNA methylation.</title>
        <authorList>
            <person name="Willing E.M."/>
            <person name="Rawat V."/>
            <person name="Mandakova T."/>
            <person name="Maumus F."/>
            <person name="James G.V."/>
            <person name="Nordstroem K.J."/>
            <person name="Becker C."/>
            <person name="Warthmann N."/>
            <person name="Chica C."/>
            <person name="Szarzynska B."/>
            <person name="Zytnicki M."/>
            <person name="Albani M.C."/>
            <person name="Kiefer C."/>
            <person name="Bergonzi S."/>
            <person name="Castaings L."/>
            <person name="Mateos J.L."/>
            <person name="Berns M.C."/>
            <person name="Bujdoso N."/>
            <person name="Piofczyk T."/>
            <person name="de Lorenzo L."/>
            <person name="Barrero-Sicilia C."/>
            <person name="Mateos I."/>
            <person name="Piednoel M."/>
            <person name="Hagmann J."/>
            <person name="Chen-Min-Tao R."/>
            <person name="Iglesias-Fernandez R."/>
            <person name="Schuster S.C."/>
            <person name="Alonso-Blanco C."/>
            <person name="Roudier F."/>
            <person name="Carbonero P."/>
            <person name="Paz-Ares J."/>
            <person name="Davis S.J."/>
            <person name="Pecinka A."/>
            <person name="Quesneville H."/>
            <person name="Colot V."/>
            <person name="Lysak M.A."/>
            <person name="Weigel D."/>
            <person name="Coupland G."/>
            <person name="Schneeberger K."/>
        </authorList>
    </citation>
    <scope>NUCLEOTIDE SEQUENCE [LARGE SCALE GENOMIC DNA]</scope>
    <source>
        <strain evidence="2">cv. Pajares</strain>
    </source>
</reference>
<protein>
    <submittedName>
        <fullName evidence="1">Uncharacterized protein</fullName>
    </submittedName>
</protein>
<dbReference type="EMBL" id="KL983798">
    <property type="protein sequence ID" value="KFK22974.1"/>
    <property type="molecule type" value="Genomic_DNA"/>
</dbReference>